<proteinExistence type="predicted"/>
<dbReference type="SUPFAM" id="SSF81321">
    <property type="entry name" value="Family A G protein-coupled receptor-like"/>
    <property type="match status" value="1"/>
</dbReference>
<dbReference type="AlphaFoldDB" id="A0A6J3EU48"/>
<dbReference type="GeneID" id="116524600"/>
<dbReference type="PANTHER" id="PTHR26453">
    <property type="entry name" value="OLFACTORY RECEPTOR"/>
    <property type="match status" value="1"/>
</dbReference>
<reference evidence="2" key="1">
    <citation type="submission" date="2025-08" db="UniProtKB">
        <authorList>
            <consortium name="RefSeq"/>
        </authorList>
    </citation>
    <scope>IDENTIFICATION</scope>
    <source>
        <tissue evidence="2">Blood</tissue>
    </source>
</reference>
<dbReference type="Proteomes" id="UP000504640">
    <property type="component" value="Unplaced"/>
</dbReference>
<organism evidence="1 2">
    <name type="scientific">Sapajus apella</name>
    <name type="common">Brown-capped capuchin</name>
    <name type="synonym">Cebus apella</name>
    <dbReference type="NCBI Taxonomy" id="9515"/>
    <lineage>
        <taxon>Eukaryota</taxon>
        <taxon>Metazoa</taxon>
        <taxon>Chordata</taxon>
        <taxon>Craniata</taxon>
        <taxon>Vertebrata</taxon>
        <taxon>Euteleostomi</taxon>
        <taxon>Mammalia</taxon>
        <taxon>Eutheria</taxon>
        <taxon>Euarchontoglires</taxon>
        <taxon>Primates</taxon>
        <taxon>Haplorrhini</taxon>
        <taxon>Platyrrhini</taxon>
        <taxon>Cebidae</taxon>
        <taxon>Cebinae</taxon>
        <taxon>Sapajus</taxon>
    </lineage>
</organism>
<evidence type="ECO:0000313" key="2">
    <source>
        <dbReference type="RefSeq" id="XP_032095779.1"/>
    </source>
</evidence>
<dbReference type="RefSeq" id="XP_032095779.1">
    <property type="nucleotide sequence ID" value="XM_032239888.1"/>
</dbReference>
<evidence type="ECO:0000313" key="1">
    <source>
        <dbReference type="Proteomes" id="UP000504640"/>
    </source>
</evidence>
<protein>
    <submittedName>
        <fullName evidence="2">Olfactory receptor 13C7-like</fullName>
    </submittedName>
</protein>
<name>A0A6J3EU48_SAPAP</name>
<gene>
    <name evidence="2" type="primary">LOC116524600</name>
</gene>
<sequence>MRTKMINHLTCEVLAVLKFPCADISINVIRQKAFSTCSAHLTVMIVLHRTILFTYGKPKSMGPLREDKHDFADKLISIFYRVVTPMLNTIIYIHPEEQAQEGCCEKPGISETPNRVTVRILGGQNICSLSTSLCSWGNDNSEEGTFFPKVQAMNHGTRMNK</sequence>
<keyword evidence="1" id="KW-1185">Reference proteome</keyword>
<accession>A0A6J3EU48</accession>